<dbReference type="InterPro" id="IPR027806">
    <property type="entry name" value="HARBI1_dom"/>
</dbReference>
<evidence type="ECO:0000256" key="2">
    <source>
        <dbReference type="ARBA" id="ARBA00022723"/>
    </source>
</evidence>
<dbReference type="PANTHER" id="PTHR34615:SF1">
    <property type="entry name" value="PX DOMAIN-CONTAINING PROTEIN"/>
    <property type="match status" value="1"/>
</dbReference>
<reference evidence="4" key="1">
    <citation type="submission" date="2022-11" db="EMBL/GenBank/DDBJ databases">
        <authorList>
            <person name="Morgan W.R."/>
            <person name="Tartar A."/>
        </authorList>
    </citation>
    <scope>NUCLEOTIDE SEQUENCE</scope>
    <source>
        <strain evidence="4">ARSEF 373</strain>
    </source>
</reference>
<protein>
    <recommendedName>
        <fullName evidence="3">DDE Tnp4 domain-containing protein</fullName>
    </recommendedName>
</protein>
<dbReference type="AlphaFoldDB" id="A0AAV2Z1S7"/>
<name>A0AAV2Z1S7_9STRA</name>
<comment type="cofactor">
    <cofactor evidence="1">
        <name>a divalent metal cation</name>
        <dbReference type="ChEBI" id="CHEBI:60240"/>
    </cofactor>
</comment>
<feature type="non-terminal residue" evidence="4">
    <location>
        <position position="240"/>
    </location>
</feature>
<accession>A0AAV2Z1S7</accession>
<evidence type="ECO:0000259" key="3">
    <source>
        <dbReference type="Pfam" id="PF13359"/>
    </source>
</evidence>
<dbReference type="EMBL" id="DAKRPA010000049">
    <property type="protein sequence ID" value="DBA01348.1"/>
    <property type="molecule type" value="Genomic_DNA"/>
</dbReference>
<feature type="domain" description="DDE Tnp4" evidence="3">
    <location>
        <begin position="159"/>
        <end position="231"/>
    </location>
</feature>
<comment type="caution">
    <text evidence="4">The sequence shown here is derived from an EMBL/GenBank/DDBJ whole genome shotgun (WGS) entry which is preliminary data.</text>
</comment>
<sequence>MTGAAKKLRRRSKWRALIAEYMCVERPLVPTISLDLTQYNDERARVEFRFTLPQVQCLCVALRLPTTTVTTSGDRLPAIEGMCLLLARLAYPKRYIDLGNTFGRSRGSLCRIFLAIVNLLFEMWKDHIYLQRKLLQQRAEAYAAATTAKGSLIPCIRFIDGTKIPTCRISPRGDGVDWQKITYSGHKREHCLGFQSITTPDGLTIHFWGPAEGRCHDITLRCLSAVVEQLTTMPELTRCT</sequence>
<keyword evidence="2" id="KW-0479">Metal-binding</keyword>
<dbReference type="GO" id="GO:0046872">
    <property type="term" value="F:metal ion binding"/>
    <property type="evidence" value="ECO:0007669"/>
    <property type="project" value="UniProtKB-KW"/>
</dbReference>
<gene>
    <name evidence="4" type="ORF">N0F65_001587</name>
</gene>
<evidence type="ECO:0000313" key="4">
    <source>
        <dbReference type="EMBL" id="DBA01348.1"/>
    </source>
</evidence>
<reference evidence="4" key="2">
    <citation type="journal article" date="2023" name="Microbiol Resour">
        <title>Decontamination and Annotation of the Draft Genome Sequence of the Oomycete Lagenidium giganteum ARSEF 373.</title>
        <authorList>
            <person name="Morgan W.R."/>
            <person name="Tartar A."/>
        </authorList>
    </citation>
    <scope>NUCLEOTIDE SEQUENCE</scope>
    <source>
        <strain evidence="4">ARSEF 373</strain>
    </source>
</reference>
<keyword evidence="5" id="KW-1185">Reference proteome</keyword>
<dbReference type="Proteomes" id="UP001146120">
    <property type="component" value="Unassembled WGS sequence"/>
</dbReference>
<evidence type="ECO:0000313" key="5">
    <source>
        <dbReference type="Proteomes" id="UP001146120"/>
    </source>
</evidence>
<proteinExistence type="predicted"/>
<organism evidence="4 5">
    <name type="scientific">Lagenidium giganteum</name>
    <dbReference type="NCBI Taxonomy" id="4803"/>
    <lineage>
        <taxon>Eukaryota</taxon>
        <taxon>Sar</taxon>
        <taxon>Stramenopiles</taxon>
        <taxon>Oomycota</taxon>
        <taxon>Peronosporomycetes</taxon>
        <taxon>Pythiales</taxon>
        <taxon>Pythiaceae</taxon>
    </lineage>
</organism>
<dbReference type="Pfam" id="PF13359">
    <property type="entry name" value="DDE_Tnp_4"/>
    <property type="match status" value="1"/>
</dbReference>
<dbReference type="PANTHER" id="PTHR34615">
    <property type="entry name" value="PX DOMAIN-CONTAINING PROTEIN"/>
    <property type="match status" value="1"/>
</dbReference>
<evidence type="ECO:0000256" key="1">
    <source>
        <dbReference type="ARBA" id="ARBA00001968"/>
    </source>
</evidence>